<organism evidence="2">
    <name type="scientific">Ananas comosus var. bracteatus</name>
    <name type="common">red pineapple</name>
    <dbReference type="NCBI Taxonomy" id="296719"/>
    <lineage>
        <taxon>Eukaryota</taxon>
        <taxon>Viridiplantae</taxon>
        <taxon>Streptophyta</taxon>
        <taxon>Embryophyta</taxon>
        <taxon>Tracheophyta</taxon>
        <taxon>Spermatophyta</taxon>
        <taxon>Magnoliopsida</taxon>
        <taxon>Liliopsida</taxon>
        <taxon>Poales</taxon>
        <taxon>Bromeliaceae</taxon>
        <taxon>Bromelioideae</taxon>
        <taxon>Ananas</taxon>
    </lineage>
</organism>
<dbReference type="Gene3D" id="1.10.150.240">
    <property type="entry name" value="Putative phosphatase, domain 2"/>
    <property type="match status" value="1"/>
</dbReference>
<protein>
    <recommendedName>
        <fullName evidence="3">Phosphorylated carbohydrates phosphatase</fullName>
    </recommendedName>
</protein>
<reference evidence="2" key="1">
    <citation type="submission" date="2020-07" db="EMBL/GenBank/DDBJ databases">
        <authorList>
            <person name="Lin J."/>
        </authorList>
    </citation>
    <scope>NUCLEOTIDE SEQUENCE</scope>
</reference>
<dbReference type="InterPro" id="IPR023198">
    <property type="entry name" value="PGP-like_dom2"/>
</dbReference>
<dbReference type="InterPro" id="IPR023214">
    <property type="entry name" value="HAD_sf"/>
</dbReference>
<sequence length="599" mass="67269">MELLQRLWLNKIADSGVLTSRRVKLGRGEVWKLLERSLVSRTPLSDVFIEKKSLGPSPMMLHYQDFKSVLKITALKSETRITIKLIYDKAKKKVVYAEAGEDFVDLIFTFLVLPLGSVNQIAKGMAFGCIDNMYRSVILLRDHLVPDRKFALTVPKLMPHHRADKDMLRVEEKPHELRRDLLCGACSKGERHESADPPARGASAYAQTPVSSGEDVRSRGGGYVKGPSKFLVMDDMRVAPYSRTSASELGAHIRDLGVQEVSVGPAEALYVLKASVISTTALSDAFLLLQASPKRRSHGLLLLLQKLFFLHHPPPIPAFSLRASQLPPNLRFPRLRPCSVGRRVVARRASGSGDKDVVNESSIVPDKFFLEEDYLNNKLQECFLQRIRHAMKPDEAFGLIFSWDNVVADTRSLKLDAWRQLALEEVGKDLLGDGHVQRNLLQASADHVLRKVLCWVGEESELERLKSRLAELYYENFLKLEAPMDGLKDWLDAVHTAGIPCAVVSSIERRCLVEALNRMGLNKYFQLDRKPSKCVVFEDDPRGIAAAHNCTMMAVALIGPHPAYELVQADLAVARFSELSVINLRRFFLALFVVLWLCI</sequence>
<evidence type="ECO:0000313" key="2">
    <source>
        <dbReference type="EMBL" id="CAD1839883.1"/>
    </source>
</evidence>
<dbReference type="Pfam" id="PF13419">
    <property type="entry name" value="HAD_2"/>
    <property type="match status" value="1"/>
</dbReference>
<dbReference type="CDD" id="cd07505">
    <property type="entry name" value="HAD_BPGM-like"/>
    <property type="match status" value="1"/>
</dbReference>
<dbReference type="InterPro" id="IPR041492">
    <property type="entry name" value="HAD_2"/>
</dbReference>
<feature type="region of interest" description="Disordered" evidence="1">
    <location>
        <begin position="189"/>
        <end position="220"/>
    </location>
</feature>
<evidence type="ECO:0000256" key="1">
    <source>
        <dbReference type="SAM" id="MobiDB-lite"/>
    </source>
</evidence>
<dbReference type="PANTHER" id="PTHR47858">
    <property type="entry name" value="HALOACID DEHALOGENASE-LIKE HYDROLASE (HAD) SUPERFAMILY PROTEIN"/>
    <property type="match status" value="1"/>
</dbReference>
<name>A0A6V7Q9S1_ANACO</name>
<dbReference type="PANTHER" id="PTHR47858:SF2">
    <property type="entry name" value="HALOACID DEHALOGENASE-LIKE HYDROLASE (HAD) SUPERFAMILY PROTEIN"/>
    <property type="match status" value="1"/>
</dbReference>
<dbReference type="AlphaFoldDB" id="A0A6V7Q9S1"/>
<dbReference type="InterPro" id="IPR007750">
    <property type="entry name" value="DUF674"/>
</dbReference>
<dbReference type="SUPFAM" id="SSF56784">
    <property type="entry name" value="HAD-like"/>
    <property type="match status" value="1"/>
</dbReference>
<evidence type="ECO:0008006" key="3">
    <source>
        <dbReference type="Google" id="ProtNLM"/>
    </source>
</evidence>
<gene>
    <name evidence="2" type="ORF">CB5_LOCUS23094</name>
</gene>
<dbReference type="Pfam" id="PF05056">
    <property type="entry name" value="DUF674"/>
    <property type="match status" value="1"/>
</dbReference>
<dbReference type="EMBL" id="LR862134">
    <property type="protein sequence ID" value="CAD1839883.1"/>
    <property type="molecule type" value="Genomic_DNA"/>
</dbReference>
<dbReference type="InterPro" id="IPR036412">
    <property type="entry name" value="HAD-like_sf"/>
</dbReference>
<proteinExistence type="predicted"/>
<accession>A0A6V7Q9S1</accession>
<dbReference type="Gene3D" id="3.40.50.1000">
    <property type="entry name" value="HAD superfamily/HAD-like"/>
    <property type="match status" value="2"/>
</dbReference>